<proteinExistence type="predicted"/>
<dbReference type="AlphaFoldDB" id="A0A6M4MHS8"/>
<gene>
    <name evidence="2" type="ORF">CA267_015950</name>
</gene>
<dbReference type="KEGG" id="apel:CA267_015950"/>
<organism evidence="2 3">
    <name type="scientific">Alteromonas pelagimontana</name>
    <dbReference type="NCBI Taxonomy" id="1858656"/>
    <lineage>
        <taxon>Bacteria</taxon>
        <taxon>Pseudomonadati</taxon>
        <taxon>Pseudomonadota</taxon>
        <taxon>Gammaproteobacteria</taxon>
        <taxon>Alteromonadales</taxon>
        <taxon>Alteromonadaceae</taxon>
        <taxon>Alteromonas/Salinimonas group</taxon>
        <taxon>Alteromonas</taxon>
    </lineage>
</organism>
<sequence>MKLNKKKPVANTIGAVVIGSFASADVMAESNPFGMQQLESGYMQVVAEGNCGGNKSAKEGKSKDEKADKEGKCGGEHKAKKEGKCGGEKAKQEGKCGEDKAEKEGKCGSDTH</sequence>
<reference evidence="3" key="1">
    <citation type="submission" date="2014-12" db="EMBL/GenBank/DDBJ databases">
        <title>Complete genome sequence of a multi-drug resistant Klebsiella pneumoniae.</title>
        <authorList>
            <person name="Hua X."/>
            <person name="Chen Q."/>
            <person name="Li X."/>
            <person name="Feng Y."/>
            <person name="Ruan Z."/>
            <person name="Yu Y."/>
        </authorList>
    </citation>
    <scope>NUCLEOTIDE SEQUENCE [LARGE SCALE GENOMIC DNA]</scope>
    <source>
        <strain evidence="3">5.12</strain>
    </source>
</reference>
<name>A0A6M4MHS8_9ALTE</name>
<keyword evidence="3" id="KW-1185">Reference proteome</keyword>
<dbReference type="EMBL" id="CP052766">
    <property type="protein sequence ID" value="QJR82135.1"/>
    <property type="molecule type" value="Genomic_DNA"/>
</dbReference>
<accession>A0A6M4MHS8</accession>
<evidence type="ECO:0000313" key="3">
    <source>
        <dbReference type="Proteomes" id="UP000219285"/>
    </source>
</evidence>
<dbReference type="Proteomes" id="UP000219285">
    <property type="component" value="Chromosome"/>
</dbReference>
<dbReference type="RefSeq" id="WP_075610108.1">
    <property type="nucleotide sequence ID" value="NZ_CP052766.1"/>
</dbReference>
<feature type="region of interest" description="Disordered" evidence="1">
    <location>
        <begin position="53"/>
        <end position="112"/>
    </location>
</feature>
<reference evidence="2 3" key="2">
    <citation type="submission" date="2020-04" db="EMBL/GenBank/DDBJ databases">
        <title>Complete genome sequence of Alteromonas pelagimontana 5.12T.</title>
        <authorList>
            <person name="Sinha R.K."/>
            <person name="Krishnan K.P."/>
            <person name="Kurian J.P."/>
        </authorList>
    </citation>
    <scope>NUCLEOTIDE SEQUENCE [LARGE SCALE GENOMIC DNA]</scope>
    <source>
        <strain evidence="2 3">5.12</strain>
    </source>
</reference>
<evidence type="ECO:0008006" key="4">
    <source>
        <dbReference type="Google" id="ProtNLM"/>
    </source>
</evidence>
<evidence type="ECO:0000256" key="1">
    <source>
        <dbReference type="SAM" id="MobiDB-lite"/>
    </source>
</evidence>
<evidence type="ECO:0000313" key="2">
    <source>
        <dbReference type="EMBL" id="QJR82135.1"/>
    </source>
</evidence>
<protein>
    <recommendedName>
        <fullName evidence="4">Low-complexity protein</fullName>
    </recommendedName>
</protein>
<feature type="compositionally biased region" description="Basic and acidic residues" evidence="1">
    <location>
        <begin position="56"/>
        <end position="112"/>
    </location>
</feature>
<dbReference type="OrthoDB" id="5773089at2"/>